<protein>
    <recommendedName>
        <fullName evidence="1">peptidyl-tRNA hydrolase</fullName>
        <ecNumber evidence="1">3.1.1.29</ecNumber>
    </recommendedName>
</protein>
<dbReference type="SUPFAM" id="SSF102462">
    <property type="entry name" value="Peptidyl-tRNA hydrolase II"/>
    <property type="match status" value="1"/>
</dbReference>
<keyword evidence="5" id="KW-1185">Reference proteome</keyword>
<name>A0A7T0KQS9_9CORY</name>
<dbReference type="InterPro" id="IPR002833">
    <property type="entry name" value="PTH2"/>
</dbReference>
<dbReference type="KEGG" id="cqn:G7Y29_08670"/>
<evidence type="ECO:0000256" key="2">
    <source>
        <dbReference type="ARBA" id="ARBA00022801"/>
    </source>
</evidence>
<dbReference type="Proteomes" id="UP000594586">
    <property type="component" value="Chromosome"/>
</dbReference>
<organism evidence="4 5">
    <name type="scientific">Corynebacterium qintianiae</name>
    <dbReference type="NCBI Taxonomy" id="2709392"/>
    <lineage>
        <taxon>Bacteria</taxon>
        <taxon>Bacillati</taxon>
        <taxon>Actinomycetota</taxon>
        <taxon>Actinomycetes</taxon>
        <taxon>Mycobacteriales</taxon>
        <taxon>Corynebacteriaceae</taxon>
        <taxon>Corynebacterium</taxon>
    </lineage>
</organism>
<evidence type="ECO:0000313" key="4">
    <source>
        <dbReference type="EMBL" id="QPK84348.1"/>
    </source>
</evidence>
<reference evidence="4 5" key="1">
    <citation type="submission" date="2020-11" db="EMBL/GenBank/DDBJ databases">
        <title>Corynebacterium sp. MC1420.</title>
        <authorList>
            <person name="Zhou J."/>
        </authorList>
    </citation>
    <scope>NUCLEOTIDE SEQUENCE [LARGE SCALE GENOMIC DNA]</scope>
    <source>
        <strain evidence="4 5">MC1420</strain>
    </source>
</reference>
<dbReference type="AlphaFoldDB" id="A0A7T0KQS9"/>
<gene>
    <name evidence="4" type="ORF">G7Y29_08670</name>
</gene>
<evidence type="ECO:0000256" key="1">
    <source>
        <dbReference type="ARBA" id="ARBA00013260"/>
    </source>
</evidence>
<comment type="catalytic activity">
    <reaction evidence="3">
        <text>an N-acyl-L-alpha-aminoacyl-tRNA + H2O = an N-acyl-L-amino acid + a tRNA + H(+)</text>
        <dbReference type="Rhea" id="RHEA:54448"/>
        <dbReference type="Rhea" id="RHEA-COMP:10123"/>
        <dbReference type="Rhea" id="RHEA-COMP:13883"/>
        <dbReference type="ChEBI" id="CHEBI:15377"/>
        <dbReference type="ChEBI" id="CHEBI:15378"/>
        <dbReference type="ChEBI" id="CHEBI:59874"/>
        <dbReference type="ChEBI" id="CHEBI:78442"/>
        <dbReference type="ChEBI" id="CHEBI:138191"/>
        <dbReference type="EC" id="3.1.1.29"/>
    </reaction>
</comment>
<dbReference type="Gene3D" id="3.40.1490.10">
    <property type="entry name" value="Bit1"/>
    <property type="match status" value="1"/>
</dbReference>
<dbReference type="EC" id="3.1.1.29" evidence="1"/>
<evidence type="ECO:0000256" key="3">
    <source>
        <dbReference type="ARBA" id="ARBA00048707"/>
    </source>
</evidence>
<keyword evidence="2" id="KW-0378">Hydrolase</keyword>
<evidence type="ECO:0000313" key="5">
    <source>
        <dbReference type="Proteomes" id="UP000594586"/>
    </source>
</evidence>
<dbReference type="Pfam" id="PF01981">
    <property type="entry name" value="PTH2"/>
    <property type="match status" value="1"/>
</dbReference>
<dbReference type="InterPro" id="IPR023476">
    <property type="entry name" value="Pep_tRNA_hydro_II_dom_sf"/>
</dbReference>
<accession>A0A7T0KQS9</accession>
<dbReference type="GO" id="GO:0004045">
    <property type="term" value="F:peptidyl-tRNA hydrolase activity"/>
    <property type="evidence" value="ECO:0007669"/>
    <property type="project" value="UniProtKB-EC"/>
</dbReference>
<dbReference type="EMBL" id="CP064955">
    <property type="protein sequence ID" value="QPK84348.1"/>
    <property type="molecule type" value="Genomic_DNA"/>
</dbReference>
<sequence length="201" mass="21691">MQIALNLPTVEPPGREVVYEDVARAVVTLCLEPEAEWVESLARWYGGRIRKVARRSRNTAWRAVQDVPGVTVGSARAFVPCAAGEVPKVVRKLQVRGTDLPPGEWRPLADAPSPAILVNRDLGMTAGKAAAQVGHASMLLAAQRSRQWVRRWAGDGYPLGVREVSGNEFQRWVGKDGAVPVVDAGFTEVAPGSVTAVAVEY</sequence>
<proteinExistence type="predicted"/>